<dbReference type="PANTHER" id="PTHR43536">
    <property type="entry name" value="MANNOSYLGLYCOPROTEIN ENDO-BETA-MANNOSIDASE"/>
    <property type="match status" value="1"/>
</dbReference>
<gene>
    <name evidence="9 10 11" type="primary">LOC105125043</name>
</gene>
<dbReference type="RefSeq" id="XP_011023627.1">
    <property type="nucleotide sequence ID" value="XM_011025325.1"/>
</dbReference>
<dbReference type="InterPro" id="IPR023232">
    <property type="entry name" value="Glyco_hydro_2_AS"/>
</dbReference>
<evidence type="ECO:0000313" key="11">
    <source>
        <dbReference type="RefSeq" id="XP_011023629.1"/>
    </source>
</evidence>
<evidence type="ECO:0000313" key="9">
    <source>
        <dbReference type="RefSeq" id="XP_011023627.1"/>
    </source>
</evidence>
<keyword evidence="3" id="KW-0326">Glycosidase</keyword>
<dbReference type="PANTHER" id="PTHR43536:SF1">
    <property type="entry name" value="MANNOSYLGLYCOPROTEIN ENDO-BETA-MANNOSIDASE"/>
    <property type="match status" value="1"/>
</dbReference>
<accession>A0AAJ6U5F7</accession>
<dbReference type="PROSITE" id="PS00608">
    <property type="entry name" value="GLYCOSYL_HYDROL_F2_2"/>
    <property type="match status" value="1"/>
</dbReference>
<dbReference type="InterPro" id="IPR041351">
    <property type="entry name" value="Ig_GlcNase"/>
</dbReference>
<organism evidence="8 10">
    <name type="scientific">Populus euphratica</name>
    <name type="common">Euphrates poplar</name>
    <dbReference type="NCBI Taxonomy" id="75702"/>
    <lineage>
        <taxon>Eukaryota</taxon>
        <taxon>Viridiplantae</taxon>
        <taxon>Streptophyta</taxon>
        <taxon>Embryophyta</taxon>
        <taxon>Tracheophyta</taxon>
        <taxon>Spermatophyta</taxon>
        <taxon>Magnoliopsida</taxon>
        <taxon>eudicotyledons</taxon>
        <taxon>Gunneridae</taxon>
        <taxon>Pentapetalae</taxon>
        <taxon>rosids</taxon>
        <taxon>fabids</taxon>
        <taxon>Malpighiales</taxon>
        <taxon>Salicaceae</taxon>
        <taxon>Saliceae</taxon>
        <taxon>Populus</taxon>
    </lineage>
</organism>
<evidence type="ECO:0000259" key="7">
    <source>
        <dbReference type="Pfam" id="PF22666"/>
    </source>
</evidence>
<dbReference type="Proteomes" id="UP000694918">
    <property type="component" value="Unplaced"/>
</dbReference>
<dbReference type="Gene3D" id="2.60.120.260">
    <property type="entry name" value="Galactose-binding domain-like"/>
    <property type="match status" value="1"/>
</dbReference>
<feature type="domain" description="Exo-beta-D-glucosaminidase Ig-fold" evidence="6">
    <location>
        <begin position="895"/>
        <end position="965"/>
    </location>
</feature>
<dbReference type="InterPro" id="IPR006103">
    <property type="entry name" value="Glyco_hydro_2_cat"/>
</dbReference>
<evidence type="ECO:0000256" key="3">
    <source>
        <dbReference type="ARBA" id="ARBA00023295"/>
    </source>
</evidence>
<dbReference type="GO" id="GO:0005975">
    <property type="term" value="P:carbohydrate metabolic process"/>
    <property type="evidence" value="ECO:0007669"/>
    <property type="project" value="InterPro"/>
</dbReference>
<evidence type="ECO:0000259" key="4">
    <source>
        <dbReference type="Pfam" id="PF00703"/>
    </source>
</evidence>
<dbReference type="RefSeq" id="XP_011023628.1">
    <property type="nucleotide sequence ID" value="XM_011025326.1"/>
</dbReference>
<evidence type="ECO:0000256" key="2">
    <source>
        <dbReference type="ARBA" id="ARBA00022801"/>
    </source>
</evidence>
<dbReference type="GO" id="GO:0004553">
    <property type="term" value="F:hydrolase activity, hydrolyzing O-glycosyl compounds"/>
    <property type="evidence" value="ECO:0007669"/>
    <property type="project" value="InterPro"/>
</dbReference>
<feature type="domain" description="Glycoside hydrolase family 2 catalytic" evidence="5">
    <location>
        <begin position="342"/>
        <end position="467"/>
    </location>
</feature>
<dbReference type="SUPFAM" id="SSF49785">
    <property type="entry name" value="Galactose-binding domain-like"/>
    <property type="match status" value="1"/>
</dbReference>
<dbReference type="Gene3D" id="3.20.20.80">
    <property type="entry name" value="Glycosidases"/>
    <property type="match status" value="1"/>
</dbReference>
<feature type="domain" description="Glycoside hydrolase family 2 immunoglobulin-like beta-sandwich" evidence="4">
    <location>
        <begin position="210"/>
        <end position="328"/>
    </location>
</feature>
<evidence type="ECO:0000313" key="10">
    <source>
        <dbReference type="RefSeq" id="XP_011023628.1"/>
    </source>
</evidence>
<protein>
    <submittedName>
        <fullName evidence="9 10">Mannosylglycoprotein endo-beta-mannosidase</fullName>
    </submittedName>
</protein>
<keyword evidence="8" id="KW-1185">Reference proteome</keyword>
<dbReference type="Pfam" id="PF22666">
    <property type="entry name" value="Glyco_hydro_2_N2"/>
    <property type="match status" value="1"/>
</dbReference>
<dbReference type="InterPro" id="IPR013783">
    <property type="entry name" value="Ig-like_fold"/>
</dbReference>
<keyword evidence="2" id="KW-0378">Hydrolase</keyword>
<comment type="similarity">
    <text evidence="1">Belongs to the glycosyl hydrolase 2 family.</text>
</comment>
<reference evidence="9 10" key="1">
    <citation type="submission" date="2025-04" db="UniProtKB">
        <authorList>
            <consortium name="RefSeq"/>
        </authorList>
    </citation>
    <scope>IDENTIFICATION</scope>
</reference>
<dbReference type="Pfam" id="PF00703">
    <property type="entry name" value="Glyco_hydro_2"/>
    <property type="match status" value="1"/>
</dbReference>
<dbReference type="AlphaFoldDB" id="A0AAJ6U5F7"/>
<dbReference type="InterPro" id="IPR036156">
    <property type="entry name" value="Beta-gal/glucu_dom_sf"/>
</dbReference>
<sequence length="973" mass="110552">MAEIGKIVLDSGWLAARSTEVHLSGTQLTTTHSPSGLDKPWMEAAVPGTVLGTLVKNKVVPDPFYGLENEAIIDIADSGREHYTFWFFTTFQCKLSANQHLDLNFRGINYSAELYLNGNKKILPKGMFRRHSLDVTDILHPDGQNLLAVLVHPPDHPGTIPPEGGQGGDHEIGKDVATQYVEGWDWMAPIRDRNTGIWDEVSISITGPVKIIDPHLVSTFFDGYKRVYLHTTTELENKSSSVVECDLNIQVTSELEGGVCIVEHLQTQRLSIPSGKRVQYTFPQLFFYKPNLWWPNGMGKQALYNVTITVDVNGHGESDSWSHMHGFRKIESYIDSATGGRLFKVNGQPIFIRGGNWILSDGLLRLSKKRYKTDIKFHADMNFNMIRCWGGGLTERPEFYHYCDIYGLLVWQEFWITGDVDGRGVPVSNPNGPLDHDLFMLCARDTVKLLRNHPSLALWVGGNEQVPPPDINNALKDELKLHPHFESLHNTGKSLQELSASMKDPSNYLDGTRIYIQGSMWDGFANGKGDFTDGPYEIQYPESFFKDDFYNYGFNPEVGSVGVPIAATIKATMPPEGWKIPLFKKLPDGYVEEVPNPIWEYHKYIPYSKPGKVHNQILLYGTPTDLNDFCLKAQLVNYIQYRALLEGWTSRMWSKYTGVLIWKTQNPWTGLRGQFYDHLHDQTAGFYGCRSAAEPVHVQLNLATYFIEVVNTLSEQLSDVAIEASVWDLEGTCPYYVVHEKLSVPSKKTVPILEMKYPKSKNPKPVYFLLLKLYKMSDYGVISRNFYWLHLPGGDYKLLEPYRKKRVPLKIRSTTFIKGSTYEMEMHVENKSKRPELKSLTYKNNFVTRIGDGDFDMASVEPVNSAAEEKQEASLFQRIYRRFSGETDDLQVSEINGSDEGVAFFLYFSVHASKPGHKEGEDTRILPVHYSDNYFSLVPGEVMPIKISFEVPPGVTPRIRLHGWNYHSGHKVY</sequence>
<dbReference type="SUPFAM" id="SSF49303">
    <property type="entry name" value="beta-Galactosidase/glucuronidase domain"/>
    <property type="match status" value="3"/>
</dbReference>
<dbReference type="Pfam" id="PF18368">
    <property type="entry name" value="Ig_GlcNase"/>
    <property type="match status" value="1"/>
</dbReference>
<proteinExistence type="inferred from homology"/>
<dbReference type="InterPro" id="IPR008979">
    <property type="entry name" value="Galactose-bd-like_sf"/>
</dbReference>
<dbReference type="InterPro" id="IPR054593">
    <property type="entry name" value="Beta-mannosidase-like_N2"/>
</dbReference>
<dbReference type="KEGG" id="peu:105125043"/>
<dbReference type="RefSeq" id="XP_011023629.1">
    <property type="nucleotide sequence ID" value="XM_011025327.1"/>
</dbReference>
<name>A0AAJ6U5F7_POPEU</name>
<dbReference type="InterPro" id="IPR017853">
    <property type="entry name" value="GH"/>
</dbReference>
<dbReference type="GeneID" id="105125043"/>
<dbReference type="Gene3D" id="2.60.40.10">
    <property type="entry name" value="Immunoglobulins"/>
    <property type="match status" value="3"/>
</dbReference>
<evidence type="ECO:0000256" key="1">
    <source>
        <dbReference type="ARBA" id="ARBA00007401"/>
    </source>
</evidence>
<dbReference type="SUPFAM" id="SSF51445">
    <property type="entry name" value="(Trans)glycosidases"/>
    <property type="match status" value="1"/>
</dbReference>
<feature type="domain" description="Beta-mannosidase-like galactose-binding" evidence="7">
    <location>
        <begin position="38"/>
        <end position="198"/>
    </location>
</feature>
<evidence type="ECO:0000313" key="8">
    <source>
        <dbReference type="Proteomes" id="UP000694918"/>
    </source>
</evidence>
<dbReference type="InterPro" id="IPR006102">
    <property type="entry name" value="Ig-like_GH2"/>
</dbReference>
<evidence type="ECO:0000259" key="5">
    <source>
        <dbReference type="Pfam" id="PF02836"/>
    </source>
</evidence>
<dbReference type="InterPro" id="IPR043534">
    <property type="entry name" value="EBDG/EBM"/>
</dbReference>
<evidence type="ECO:0000259" key="6">
    <source>
        <dbReference type="Pfam" id="PF18368"/>
    </source>
</evidence>
<dbReference type="Pfam" id="PF02836">
    <property type="entry name" value="Glyco_hydro_2_C"/>
    <property type="match status" value="1"/>
</dbReference>